<keyword evidence="9" id="KW-1185">Reference proteome</keyword>
<keyword evidence="2" id="KW-0805">Transcription regulation</keyword>
<dbReference type="CDD" id="cd06171">
    <property type="entry name" value="Sigma70_r4"/>
    <property type="match status" value="1"/>
</dbReference>
<evidence type="ECO:0000259" key="6">
    <source>
        <dbReference type="Pfam" id="PF04542"/>
    </source>
</evidence>
<evidence type="ECO:0000256" key="3">
    <source>
        <dbReference type="ARBA" id="ARBA00023082"/>
    </source>
</evidence>
<evidence type="ECO:0000256" key="5">
    <source>
        <dbReference type="ARBA" id="ARBA00023163"/>
    </source>
</evidence>
<evidence type="ECO:0000256" key="2">
    <source>
        <dbReference type="ARBA" id="ARBA00023015"/>
    </source>
</evidence>
<dbReference type="SUPFAM" id="SSF88659">
    <property type="entry name" value="Sigma3 and sigma4 domains of RNA polymerase sigma factors"/>
    <property type="match status" value="1"/>
</dbReference>
<evidence type="ECO:0000256" key="4">
    <source>
        <dbReference type="ARBA" id="ARBA00023125"/>
    </source>
</evidence>
<evidence type="ECO:0000313" key="9">
    <source>
        <dbReference type="Proteomes" id="UP001589608"/>
    </source>
</evidence>
<organism evidence="8 9">
    <name type="scientific">Dactylosporangium vinaceum</name>
    <dbReference type="NCBI Taxonomy" id="53362"/>
    <lineage>
        <taxon>Bacteria</taxon>
        <taxon>Bacillati</taxon>
        <taxon>Actinomycetota</taxon>
        <taxon>Actinomycetes</taxon>
        <taxon>Micromonosporales</taxon>
        <taxon>Micromonosporaceae</taxon>
        <taxon>Dactylosporangium</taxon>
    </lineage>
</organism>
<dbReference type="InterPro" id="IPR036388">
    <property type="entry name" value="WH-like_DNA-bd_sf"/>
</dbReference>
<dbReference type="InterPro" id="IPR013324">
    <property type="entry name" value="RNA_pol_sigma_r3/r4-like"/>
</dbReference>
<evidence type="ECO:0000256" key="1">
    <source>
        <dbReference type="ARBA" id="ARBA00010641"/>
    </source>
</evidence>
<dbReference type="EMBL" id="JBHMCA010000084">
    <property type="protein sequence ID" value="MFB9451089.1"/>
    <property type="molecule type" value="Genomic_DNA"/>
</dbReference>
<dbReference type="NCBIfam" id="TIGR02937">
    <property type="entry name" value="sigma70-ECF"/>
    <property type="match status" value="1"/>
</dbReference>
<proteinExistence type="inferred from homology"/>
<evidence type="ECO:0000259" key="7">
    <source>
        <dbReference type="Pfam" id="PF08281"/>
    </source>
</evidence>
<feature type="domain" description="RNA polymerase sigma-70 region 2" evidence="6">
    <location>
        <begin position="11"/>
        <end position="74"/>
    </location>
</feature>
<dbReference type="PANTHER" id="PTHR43133:SF8">
    <property type="entry name" value="RNA POLYMERASE SIGMA FACTOR HI_1459-RELATED"/>
    <property type="match status" value="1"/>
</dbReference>
<keyword evidence="4" id="KW-0238">DNA-binding</keyword>
<dbReference type="Pfam" id="PF04542">
    <property type="entry name" value="Sigma70_r2"/>
    <property type="match status" value="1"/>
</dbReference>
<keyword evidence="3" id="KW-0731">Sigma factor</keyword>
<keyword evidence="5" id="KW-0804">Transcription</keyword>
<protein>
    <submittedName>
        <fullName evidence="8">RNA polymerase sigma factor</fullName>
    </submittedName>
</protein>
<dbReference type="Proteomes" id="UP001589608">
    <property type="component" value="Unassembled WGS sequence"/>
</dbReference>
<feature type="domain" description="RNA polymerase sigma factor 70 region 4 type 2" evidence="7">
    <location>
        <begin position="95"/>
        <end position="146"/>
    </location>
</feature>
<dbReference type="PANTHER" id="PTHR43133">
    <property type="entry name" value="RNA POLYMERASE ECF-TYPE SIGMA FACTO"/>
    <property type="match status" value="1"/>
</dbReference>
<dbReference type="Pfam" id="PF08281">
    <property type="entry name" value="Sigma70_r4_2"/>
    <property type="match status" value="1"/>
</dbReference>
<dbReference type="SUPFAM" id="SSF88946">
    <property type="entry name" value="Sigma2 domain of RNA polymerase sigma factors"/>
    <property type="match status" value="1"/>
</dbReference>
<comment type="caution">
    <text evidence="8">The sequence shown here is derived from an EMBL/GenBank/DDBJ whole genome shotgun (WGS) entry which is preliminary data.</text>
</comment>
<comment type="similarity">
    <text evidence="1">Belongs to the sigma-70 factor family. ECF subfamily.</text>
</comment>
<name>A0ABV5MQE9_9ACTN</name>
<dbReference type="InterPro" id="IPR013325">
    <property type="entry name" value="RNA_pol_sigma_r2"/>
</dbReference>
<sequence>MVHENARRDFFAANYARLAGWVRRQVDDDETAHDIAAEAFTRLLSRWSDSYDPHAYLYKVAVNLLRDHWRRAQRERRALTLAAADRHDGPVLRSDLRTMLEPLPEHQRTALVLHYLAGFSIREVAAIVGRPEGTVKSDLFHARARIRAELDGTDD</sequence>
<dbReference type="Gene3D" id="1.10.10.10">
    <property type="entry name" value="Winged helix-like DNA-binding domain superfamily/Winged helix DNA-binding domain"/>
    <property type="match status" value="1"/>
</dbReference>
<gene>
    <name evidence="8" type="ORF">ACFFTR_49180</name>
</gene>
<reference evidence="8 9" key="1">
    <citation type="submission" date="2024-09" db="EMBL/GenBank/DDBJ databases">
        <authorList>
            <person name="Sun Q."/>
            <person name="Mori K."/>
        </authorList>
    </citation>
    <scope>NUCLEOTIDE SEQUENCE [LARGE SCALE GENOMIC DNA]</scope>
    <source>
        <strain evidence="8 9">JCM 3307</strain>
    </source>
</reference>
<dbReference type="InterPro" id="IPR039425">
    <property type="entry name" value="RNA_pol_sigma-70-like"/>
</dbReference>
<dbReference type="Gene3D" id="1.10.1740.10">
    <property type="match status" value="1"/>
</dbReference>
<dbReference type="InterPro" id="IPR007627">
    <property type="entry name" value="RNA_pol_sigma70_r2"/>
</dbReference>
<accession>A0ABV5MQE9</accession>
<dbReference type="InterPro" id="IPR014284">
    <property type="entry name" value="RNA_pol_sigma-70_dom"/>
</dbReference>
<evidence type="ECO:0000313" key="8">
    <source>
        <dbReference type="EMBL" id="MFB9451089.1"/>
    </source>
</evidence>
<dbReference type="InterPro" id="IPR013249">
    <property type="entry name" value="RNA_pol_sigma70_r4_t2"/>
</dbReference>
<dbReference type="RefSeq" id="WP_223099936.1">
    <property type="nucleotide sequence ID" value="NZ_CP061913.1"/>
</dbReference>